<proteinExistence type="predicted"/>
<evidence type="ECO:0000256" key="1">
    <source>
        <dbReference type="SAM" id="MobiDB-lite"/>
    </source>
</evidence>
<dbReference type="Gene3D" id="3.40.50.720">
    <property type="entry name" value="NAD(P)-binding Rossmann-like Domain"/>
    <property type="match status" value="1"/>
</dbReference>
<protein>
    <recommendedName>
        <fullName evidence="6">6-phosphogluconate dehydrogenase NADP-binding domain-containing protein</fullName>
    </recommendedName>
</protein>
<dbReference type="Proteomes" id="UP000677457">
    <property type="component" value="Unassembled WGS sequence"/>
</dbReference>
<dbReference type="RefSeq" id="WP_249039895.1">
    <property type="nucleotide sequence ID" value="NZ_BOQM01000018.1"/>
</dbReference>
<feature type="region of interest" description="Disordered" evidence="1">
    <location>
        <begin position="313"/>
        <end position="339"/>
    </location>
</feature>
<dbReference type="GeneID" id="93769666"/>
<dbReference type="AlphaFoldDB" id="A0A542XHE8"/>
<dbReference type="Proteomes" id="UP000315983">
    <property type="component" value="Unassembled WGS sequence"/>
</dbReference>
<dbReference type="SUPFAM" id="SSF51735">
    <property type="entry name" value="NAD(P)-binding Rossmann-fold domains"/>
    <property type="match status" value="1"/>
</dbReference>
<comment type="caution">
    <text evidence="3">The sequence shown here is derived from an EMBL/GenBank/DDBJ whole genome shotgun (WGS) entry which is preliminary data.</text>
</comment>
<evidence type="ECO:0000313" key="2">
    <source>
        <dbReference type="EMBL" id="GIM85990.1"/>
    </source>
</evidence>
<accession>A0A542XHE8</accession>
<evidence type="ECO:0000313" key="5">
    <source>
        <dbReference type="Proteomes" id="UP000677457"/>
    </source>
</evidence>
<evidence type="ECO:0000313" key="4">
    <source>
        <dbReference type="Proteomes" id="UP000315983"/>
    </source>
</evidence>
<gene>
    <name evidence="3" type="ORF">FB564_0305</name>
    <name evidence="2" type="ORF">Sar04_27260</name>
</gene>
<keyword evidence="5" id="KW-1185">Reference proteome</keyword>
<dbReference type="InterPro" id="IPR036291">
    <property type="entry name" value="NAD(P)-bd_dom_sf"/>
</dbReference>
<dbReference type="EMBL" id="VFOL01000001">
    <property type="protein sequence ID" value="TQL35268.1"/>
    <property type="molecule type" value="Genomic_DNA"/>
</dbReference>
<sequence length="422" mass="45221">MGAAVAAQLQRHEITVLWRPAGRSDTTTHRATAAGLTATTDLTEPLERSHIVLSIYPPAAAEDIATTVAAQAYVGIYVDANAISPSRMRHIATTLTATGTTVIDAATIGPPPINGAATRIYLAGDHTDTTAALFADTTITPVVLNEPVGAASALNGLRHVYQHQLDADDLPGEPANVDVVVARWPARLRGPQALVTRMVRRLRPGDGSSSPTSPTPLQRIHRATDEPGMLDTSGMLIDTVTRQIHDTVTGCGSWTAAPETLLLHNGMAGYCAHTSVETWSGGNPAITELLHKDPEHYRPQFGDIPPDLDYVWPRSDRSTAEEDGSWPRGTGGDGDGGTRVCQTNVLQSPGPEPPLTRRQRRTLARAPRACRVVAPGRPALADAVSGTHGAPRPRSMARREIVASRCSRWASKRLIDRSRERR</sequence>
<name>A0A542XHE8_SALAC</name>
<reference evidence="3 4" key="1">
    <citation type="submission" date="2019-06" db="EMBL/GenBank/DDBJ databases">
        <title>Sequencing the genomes of 1000 actinobacteria strains.</title>
        <authorList>
            <person name="Klenk H.-P."/>
        </authorList>
    </citation>
    <scope>NUCLEOTIDE SEQUENCE [LARGE SCALE GENOMIC DNA]</scope>
    <source>
        <strain evidence="3 4">DSM 44819</strain>
    </source>
</reference>
<evidence type="ECO:0000313" key="3">
    <source>
        <dbReference type="EMBL" id="TQL35268.1"/>
    </source>
</evidence>
<organism evidence="3 4">
    <name type="scientific">Salinispora arenicola</name>
    <dbReference type="NCBI Taxonomy" id="168697"/>
    <lineage>
        <taxon>Bacteria</taxon>
        <taxon>Bacillati</taxon>
        <taxon>Actinomycetota</taxon>
        <taxon>Actinomycetes</taxon>
        <taxon>Micromonosporales</taxon>
        <taxon>Micromonosporaceae</taxon>
        <taxon>Salinispora</taxon>
    </lineage>
</organism>
<reference evidence="2 5" key="2">
    <citation type="submission" date="2021-03" db="EMBL/GenBank/DDBJ databases">
        <title>Whole genome shotgun sequence of Salinispora arenicola NBRC 105043.</title>
        <authorList>
            <person name="Komaki H."/>
            <person name="Tamura T."/>
        </authorList>
    </citation>
    <scope>NUCLEOTIDE SEQUENCE [LARGE SCALE GENOMIC DNA]</scope>
    <source>
        <strain evidence="2 5">NBRC 105043</strain>
    </source>
</reference>
<evidence type="ECO:0008006" key="6">
    <source>
        <dbReference type="Google" id="ProtNLM"/>
    </source>
</evidence>
<dbReference type="EMBL" id="BOQM01000018">
    <property type="protein sequence ID" value="GIM85990.1"/>
    <property type="molecule type" value="Genomic_DNA"/>
</dbReference>